<evidence type="ECO:0008006" key="3">
    <source>
        <dbReference type="Google" id="ProtNLM"/>
    </source>
</evidence>
<sequence>MNLDTMSNAIDELLDEAEMKDKMRVLELQTMQESLLKTQAEQELRLSRLEKDQGDLLTAVRVDLRDRRQVDSLTPIQAELAEAMTVKAGEFLMRRDRKASMLLLGFPEREKDVEIVRAAFAKQRFPKVISVRRLGVMAREQNGRPKIVKIVFSAAISKKALDSCGSTLAVEGTKYKLVMDKTFLTRKILRFRNGEDKKDADTNRNDSSGVASTRRKEKLVFDNMLYLNDRSI</sequence>
<feature type="non-terminal residue" evidence="1">
    <location>
        <position position="232"/>
    </location>
</feature>
<gene>
    <name evidence="1" type="ORF">Ciccas_013505</name>
</gene>
<evidence type="ECO:0000313" key="2">
    <source>
        <dbReference type="Proteomes" id="UP001626550"/>
    </source>
</evidence>
<dbReference type="AlphaFoldDB" id="A0ABD2PKW9"/>
<reference evidence="1 2" key="1">
    <citation type="submission" date="2024-11" db="EMBL/GenBank/DDBJ databases">
        <title>Adaptive evolution of stress response genes in parasites aligns with host niche diversity.</title>
        <authorList>
            <person name="Hahn C."/>
            <person name="Resl P."/>
        </authorList>
    </citation>
    <scope>NUCLEOTIDE SEQUENCE [LARGE SCALE GENOMIC DNA]</scope>
    <source>
        <strain evidence="1">EGGRZ-B1_66</strain>
        <tissue evidence="1">Body</tissue>
    </source>
</reference>
<keyword evidence="2" id="KW-1185">Reference proteome</keyword>
<evidence type="ECO:0000313" key="1">
    <source>
        <dbReference type="EMBL" id="KAL3307969.1"/>
    </source>
</evidence>
<proteinExistence type="predicted"/>
<comment type="caution">
    <text evidence="1">The sequence shown here is derived from an EMBL/GenBank/DDBJ whole genome shotgun (WGS) entry which is preliminary data.</text>
</comment>
<dbReference type="EMBL" id="JBJKFK010006120">
    <property type="protein sequence ID" value="KAL3307969.1"/>
    <property type="molecule type" value="Genomic_DNA"/>
</dbReference>
<protein>
    <recommendedName>
        <fullName evidence="3">L1 transposable element RRM domain-containing protein</fullName>
    </recommendedName>
</protein>
<accession>A0ABD2PKW9</accession>
<dbReference type="Proteomes" id="UP001626550">
    <property type="component" value="Unassembled WGS sequence"/>
</dbReference>
<organism evidence="1 2">
    <name type="scientific">Cichlidogyrus casuarinus</name>
    <dbReference type="NCBI Taxonomy" id="1844966"/>
    <lineage>
        <taxon>Eukaryota</taxon>
        <taxon>Metazoa</taxon>
        <taxon>Spiralia</taxon>
        <taxon>Lophotrochozoa</taxon>
        <taxon>Platyhelminthes</taxon>
        <taxon>Monogenea</taxon>
        <taxon>Monopisthocotylea</taxon>
        <taxon>Dactylogyridea</taxon>
        <taxon>Ancyrocephalidae</taxon>
        <taxon>Cichlidogyrus</taxon>
    </lineage>
</organism>
<name>A0ABD2PKW9_9PLAT</name>